<keyword evidence="1" id="KW-1133">Transmembrane helix</keyword>
<keyword evidence="1" id="KW-0812">Transmembrane</keyword>
<dbReference type="NCBIfam" id="TIGR03816">
    <property type="entry name" value="tadE_like_DECH"/>
    <property type="match status" value="1"/>
</dbReference>
<protein>
    <recommendedName>
        <fullName evidence="4">Helicase/secretion neighborhood TadE-like protein</fullName>
    </recommendedName>
</protein>
<evidence type="ECO:0000256" key="1">
    <source>
        <dbReference type="SAM" id="Phobius"/>
    </source>
</evidence>
<keyword evidence="1" id="KW-0472">Membrane</keyword>
<proteinExistence type="predicted"/>
<evidence type="ECO:0008006" key="4">
    <source>
        <dbReference type="Google" id="ProtNLM"/>
    </source>
</evidence>
<organism evidence="2 3">
    <name type="scientific">Arthrobacter koreensis</name>
    <dbReference type="NCBI Taxonomy" id="199136"/>
    <lineage>
        <taxon>Bacteria</taxon>
        <taxon>Bacillati</taxon>
        <taxon>Actinomycetota</taxon>
        <taxon>Actinomycetes</taxon>
        <taxon>Micrococcales</taxon>
        <taxon>Micrococcaceae</taxon>
        <taxon>Arthrobacter</taxon>
    </lineage>
</organism>
<reference evidence="2" key="1">
    <citation type="submission" date="2022-09" db="EMBL/GenBank/DDBJ databases">
        <authorList>
            <person name="Li D."/>
            <person name="Cheng J."/>
            <person name="Li Y."/>
        </authorList>
    </citation>
    <scope>NUCLEOTIDE SEQUENCE</scope>
    <source>
        <strain evidence="2">DL</strain>
    </source>
</reference>
<dbReference type="GeneID" id="95606336"/>
<feature type="transmembrane region" description="Helical" evidence="1">
    <location>
        <begin position="12"/>
        <end position="37"/>
    </location>
</feature>
<dbReference type="Proteomes" id="UP001063368">
    <property type="component" value="Chromosome"/>
</dbReference>
<gene>
    <name evidence="2" type="ORF">N9A08_13695</name>
</gene>
<sequence length="128" mass="12325">MNPVRHAAPADAGAGTVLMLGIVLAAITLAVAAVLLASAVVSGARAGAAANLAALAGADALRGLRGADPCTLAAAVAERNEARLEQCVPDPQERTVTISVSTAAGLLPWPATAAARAGPPPGNPAGPP</sequence>
<evidence type="ECO:0000313" key="3">
    <source>
        <dbReference type="Proteomes" id="UP001063368"/>
    </source>
</evidence>
<keyword evidence="3" id="KW-1185">Reference proteome</keyword>
<dbReference type="RefSeq" id="WP_152273818.1">
    <property type="nucleotide sequence ID" value="NZ_BAAAKG010000001.1"/>
</dbReference>
<evidence type="ECO:0000313" key="2">
    <source>
        <dbReference type="EMBL" id="UYB35660.1"/>
    </source>
</evidence>
<accession>A0ABY6FR28</accession>
<dbReference type="EMBL" id="CP106856">
    <property type="protein sequence ID" value="UYB35660.1"/>
    <property type="molecule type" value="Genomic_DNA"/>
</dbReference>
<name>A0ABY6FR28_9MICC</name>
<dbReference type="InterPro" id="IPR021202">
    <property type="entry name" value="Rv3654c-like"/>
</dbReference>